<name>A0AAJ6DDL0_9MICC</name>
<dbReference type="NCBIfam" id="TIGR03558">
    <property type="entry name" value="oxido_grp_1"/>
    <property type="match status" value="1"/>
</dbReference>
<dbReference type="Pfam" id="PF00296">
    <property type="entry name" value="Bac_luciferase"/>
    <property type="match status" value="1"/>
</dbReference>
<dbReference type="GO" id="GO:0016705">
    <property type="term" value="F:oxidoreductase activity, acting on paired donors, with incorporation or reduction of molecular oxygen"/>
    <property type="evidence" value="ECO:0007669"/>
    <property type="project" value="InterPro"/>
</dbReference>
<comment type="similarity">
    <text evidence="1">To bacterial alkanal monooxygenase alpha and beta chains.</text>
</comment>
<dbReference type="CDD" id="cd00347">
    <property type="entry name" value="Flavin_utilizing_monoxygenases"/>
    <property type="match status" value="1"/>
</dbReference>
<gene>
    <name evidence="3" type="ORF">QDX21_03935</name>
</gene>
<keyword evidence="3" id="KW-0560">Oxidoreductase</keyword>
<dbReference type="PANTHER" id="PTHR30137:SF6">
    <property type="entry name" value="LUCIFERASE-LIKE MONOOXYGENASE"/>
    <property type="match status" value="1"/>
</dbReference>
<dbReference type="InterPro" id="IPR019949">
    <property type="entry name" value="CmoO-like"/>
</dbReference>
<reference evidence="3 4" key="1">
    <citation type="submission" date="2023-03" db="EMBL/GenBank/DDBJ databases">
        <title>Complete genome sequences of several Auritidibacter ignavus strains isolated from ear infections.</title>
        <authorList>
            <person name="Baehr T."/>
            <person name="Baumhoegger A.M."/>
        </authorList>
    </citation>
    <scope>NUCLEOTIDE SEQUENCE [LARGE SCALE GENOMIC DNA]</scope>
    <source>
        <strain evidence="3 4">BABAE-6</strain>
    </source>
</reference>
<dbReference type="RefSeq" id="WP_279675197.1">
    <property type="nucleotide sequence ID" value="NZ_CP122566.1"/>
</dbReference>
<dbReference type="Gene3D" id="3.20.20.30">
    <property type="entry name" value="Luciferase-like domain"/>
    <property type="match status" value="1"/>
</dbReference>
<dbReference type="SUPFAM" id="SSF51679">
    <property type="entry name" value="Bacterial luciferase-like"/>
    <property type="match status" value="1"/>
</dbReference>
<organism evidence="3 4">
    <name type="scientific">Auritidibacter ignavus</name>
    <dbReference type="NCBI Taxonomy" id="678932"/>
    <lineage>
        <taxon>Bacteria</taxon>
        <taxon>Bacillati</taxon>
        <taxon>Actinomycetota</taxon>
        <taxon>Actinomycetes</taxon>
        <taxon>Micrococcales</taxon>
        <taxon>Micrococcaceae</taxon>
        <taxon>Auritidibacter</taxon>
    </lineage>
</organism>
<accession>A0AAJ6DDL0</accession>
<evidence type="ECO:0000313" key="4">
    <source>
        <dbReference type="Proteomes" id="UP001224674"/>
    </source>
</evidence>
<dbReference type="EC" id="1.-.-.-" evidence="3"/>
<evidence type="ECO:0000256" key="1">
    <source>
        <dbReference type="ARBA" id="ARBA00007789"/>
    </source>
</evidence>
<feature type="domain" description="Luciferase-like" evidence="2">
    <location>
        <begin position="17"/>
        <end position="301"/>
    </location>
</feature>
<dbReference type="InterPro" id="IPR036661">
    <property type="entry name" value="Luciferase-like_sf"/>
</dbReference>
<evidence type="ECO:0000259" key="2">
    <source>
        <dbReference type="Pfam" id="PF00296"/>
    </source>
</evidence>
<dbReference type="PANTHER" id="PTHR30137">
    <property type="entry name" value="LUCIFERASE-LIKE MONOOXYGENASE"/>
    <property type="match status" value="1"/>
</dbReference>
<proteinExistence type="predicted"/>
<dbReference type="InterPro" id="IPR011251">
    <property type="entry name" value="Luciferase-like_dom"/>
</dbReference>
<dbReference type="AlphaFoldDB" id="A0AAJ6DDL0"/>
<dbReference type="GO" id="GO:0005829">
    <property type="term" value="C:cytosol"/>
    <property type="evidence" value="ECO:0007669"/>
    <property type="project" value="TreeGrafter"/>
</dbReference>
<protein>
    <submittedName>
        <fullName evidence="3">LLM class flavin-dependent oxidoreductase</fullName>
        <ecNumber evidence="3">1.-.-.-</ecNumber>
    </submittedName>
</protein>
<evidence type="ECO:0000313" key="3">
    <source>
        <dbReference type="EMBL" id="WGH93957.1"/>
    </source>
</evidence>
<dbReference type="Proteomes" id="UP001224674">
    <property type="component" value="Chromosome"/>
</dbReference>
<keyword evidence="4" id="KW-1185">Reference proteome</keyword>
<dbReference type="EMBL" id="CP122566">
    <property type="protein sequence ID" value="WGH93957.1"/>
    <property type="molecule type" value="Genomic_DNA"/>
</dbReference>
<sequence>MPEAGASTNYRVSILDLATVRHGQSIGDAVGESLTLAQRAEERGFHRIWFAEHHNMPSIASSATSVLLSHIGAHTSTIRLGSGGVMLPNHAPLLIAEQFGMLQELYGPRIDLGLGRAPGTDQKTLWALRRDPQSADRFPQDVVELQGYLSGDSQIPGVEAYPGKDTNLPIFILGSSHFGAQLAAKLGLPYTFASHFAPQMLGSAASLYREHYEPSEQHPEPYFIAALNVIADETEEGAQASLEAAQRSRIRSFLGRGKNLSDDEVSLLLHSPAGEQVLSMLKYTAVGTASVVREYMDQFAERVSADELIMTNLAPSLQSRLTTLDLVGSSVINR</sequence>
<dbReference type="InterPro" id="IPR050766">
    <property type="entry name" value="Bact_Lucif_Oxidored"/>
</dbReference>